<dbReference type="Proteomes" id="UP000799324">
    <property type="component" value="Unassembled WGS sequence"/>
</dbReference>
<organism evidence="2 3">
    <name type="scientific">Lophiostoma macrostomum CBS 122681</name>
    <dbReference type="NCBI Taxonomy" id="1314788"/>
    <lineage>
        <taxon>Eukaryota</taxon>
        <taxon>Fungi</taxon>
        <taxon>Dikarya</taxon>
        <taxon>Ascomycota</taxon>
        <taxon>Pezizomycotina</taxon>
        <taxon>Dothideomycetes</taxon>
        <taxon>Pleosporomycetidae</taxon>
        <taxon>Pleosporales</taxon>
        <taxon>Lophiostomataceae</taxon>
        <taxon>Lophiostoma</taxon>
    </lineage>
</organism>
<feature type="region of interest" description="Disordered" evidence="1">
    <location>
        <begin position="176"/>
        <end position="206"/>
    </location>
</feature>
<feature type="compositionally biased region" description="Basic and acidic residues" evidence="1">
    <location>
        <begin position="186"/>
        <end position="197"/>
    </location>
</feature>
<protein>
    <submittedName>
        <fullName evidence="2">Uncharacterized protein</fullName>
    </submittedName>
</protein>
<dbReference type="AlphaFoldDB" id="A0A6A6TER8"/>
<keyword evidence="3" id="KW-1185">Reference proteome</keyword>
<evidence type="ECO:0000256" key="1">
    <source>
        <dbReference type="SAM" id="MobiDB-lite"/>
    </source>
</evidence>
<proteinExistence type="predicted"/>
<evidence type="ECO:0000313" key="3">
    <source>
        <dbReference type="Proteomes" id="UP000799324"/>
    </source>
</evidence>
<gene>
    <name evidence="2" type="ORF">K491DRAFT_290243</name>
</gene>
<dbReference type="EMBL" id="MU004317">
    <property type="protein sequence ID" value="KAF2658222.1"/>
    <property type="molecule type" value="Genomic_DNA"/>
</dbReference>
<name>A0A6A6TER8_9PLEO</name>
<evidence type="ECO:0000313" key="2">
    <source>
        <dbReference type="EMBL" id="KAF2658222.1"/>
    </source>
</evidence>
<reference evidence="2" key="1">
    <citation type="journal article" date="2020" name="Stud. Mycol.">
        <title>101 Dothideomycetes genomes: a test case for predicting lifestyles and emergence of pathogens.</title>
        <authorList>
            <person name="Haridas S."/>
            <person name="Albert R."/>
            <person name="Binder M."/>
            <person name="Bloem J."/>
            <person name="Labutti K."/>
            <person name="Salamov A."/>
            <person name="Andreopoulos B."/>
            <person name="Baker S."/>
            <person name="Barry K."/>
            <person name="Bills G."/>
            <person name="Bluhm B."/>
            <person name="Cannon C."/>
            <person name="Castanera R."/>
            <person name="Culley D."/>
            <person name="Daum C."/>
            <person name="Ezra D."/>
            <person name="Gonzalez J."/>
            <person name="Henrissat B."/>
            <person name="Kuo A."/>
            <person name="Liang C."/>
            <person name="Lipzen A."/>
            <person name="Lutzoni F."/>
            <person name="Magnuson J."/>
            <person name="Mondo S."/>
            <person name="Nolan M."/>
            <person name="Ohm R."/>
            <person name="Pangilinan J."/>
            <person name="Park H.-J."/>
            <person name="Ramirez L."/>
            <person name="Alfaro M."/>
            <person name="Sun H."/>
            <person name="Tritt A."/>
            <person name="Yoshinaga Y."/>
            <person name="Zwiers L.-H."/>
            <person name="Turgeon B."/>
            <person name="Goodwin S."/>
            <person name="Spatafora J."/>
            <person name="Crous P."/>
            <person name="Grigoriev I."/>
        </authorList>
    </citation>
    <scope>NUCLEOTIDE SEQUENCE</scope>
    <source>
        <strain evidence="2">CBS 122681</strain>
    </source>
</reference>
<sequence length="233" mass="25997">MPSPWWSRVESRLEDRKRDGRGAEDTRCGWCTPWTKPLVYSHANAFPLPAYTAYIRVCAHQKTCYTPLGRQANDVEIGHGTGGLGFARLRSYQTVCVQSSFPTWERIESPGRCAFRVPRKYIRNSKHPAGLELHLVQSEAAGAPRPGTVHVPCAGPGRVACARLTSTHAAQDIGTLEQPAKPSRFPRRDNFLLDGHHTPPLSASDGTTRHWVLQQMIPARIYQLFQYVLIGAD</sequence>
<accession>A0A6A6TER8</accession>